<keyword evidence="3" id="KW-1185">Reference proteome</keyword>
<dbReference type="Proteomes" id="UP000092321">
    <property type="component" value="Unassembled WGS sequence"/>
</dbReference>
<sequence length="943" mass="106207">MNEPVHAISPEGTNSETTSLNNIDKCQGKPKCRLSVGTKTSSSSCSINNMNGCNKRPLKQFSVKNHNNSVSSFKTYTAKPCRNSSLQDLNDFLIKQSSNSPRSMNSQDGLNHTSMQRNRSIEETKRKRNLSFVGNNNSYNNGRQLAKTKSRNSTNSRQSKQSSHSSNSKFKNSKSISPLATQPYIAQKGEEDEEEQKLGNNEYSINSLVSNNKESEKRTIGDKKDTEFNKEGQYLTVEGYGSKNGKNSPYKSYTNNSSKTFQLESESDDDEDDDDDDNGKELKEEHYQQLNKNNIDTQANNQIQKSSILITPEIKKEITTNDIQSNIDESGDITSENTSSFDSKNLLNSNSNLLKINKDDILMDQKILSYLVPSSYRKNSRVSADRISSDLIMRRTSQSNSDLINQNTINNITSNSSNALQTSGQPSSIEVSLQPQHMIQLPQKQNNSLRINNTHDDEILPLNLKHVESDINFENKIRDDQQLLRKVPPSDIIDKVSNDLEIMNNKKQQDNAEYSSFSSSFMKDKNTSHQFNYINKDFLNSSTSTEIKKYFSGTEKSSESNSNELTSNGNNNNSKGDLLDNENSKVTVDMQTGLISNNNNIEQTRLNRLKQATRDQLKSYQNNQLQSNIFANKAAERSPGFNYNNKGILASNQRSPNSGKDSSIEPRNAMQHNDLETNISMLEPRNNRVANAPRTNGSTNNIYASNNSAAKSLLKIATMANNHSPPIKKSRENSDNSFNDFNSFLKADTLTEDRDSRTQQRLWLQRENSILDLSTDLSQKQFDSVFQASSVDAKRGFENIAKEYNSIKRFKNPLLENIKKVYKITENDNSNTNKDTNSYHIDFINDTPTVTATTYSKSSASNNNNSNTKNDNSKTKTKEDFDSILSNIWNTETKKMIEGQPNKFINSSQPGGQSSNYLMRQSMSNNAFYRNSPRGIHSAGSLR</sequence>
<feature type="region of interest" description="Disordered" evidence="1">
    <location>
        <begin position="238"/>
        <end position="280"/>
    </location>
</feature>
<feature type="region of interest" description="Disordered" evidence="1">
    <location>
        <begin position="96"/>
        <end position="226"/>
    </location>
</feature>
<feature type="compositionally biased region" description="Basic and acidic residues" evidence="1">
    <location>
        <begin position="213"/>
        <end position="226"/>
    </location>
</feature>
<feature type="region of interest" description="Disordered" evidence="1">
    <location>
        <begin position="854"/>
        <end position="878"/>
    </location>
</feature>
<feature type="compositionally biased region" description="Polar residues" evidence="1">
    <location>
        <begin position="96"/>
        <end position="118"/>
    </location>
</feature>
<comment type="caution">
    <text evidence="2">The sequence shown here is derived from an EMBL/GenBank/DDBJ whole genome shotgun (WGS) entry which is preliminary data.</text>
</comment>
<organism evidence="2 3">
    <name type="scientific">Hanseniaspora valbyensis NRRL Y-1626</name>
    <dbReference type="NCBI Taxonomy" id="766949"/>
    <lineage>
        <taxon>Eukaryota</taxon>
        <taxon>Fungi</taxon>
        <taxon>Dikarya</taxon>
        <taxon>Ascomycota</taxon>
        <taxon>Saccharomycotina</taxon>
        <taxon>Saccharomycetes</taxon>
        <taxon>Saccharomycodales</taxon>
        <taxon>Saccharomycodaceae</taxon>
        <taxon>Hanseniaspora</taxon>
    </lineage>
</organism>
<feature type="compositionally biased region" description="Low complexity" evidence="1">
    <location>
        <begin position="553"/>
        <end position="576"/>
    </location>
</feature>
<protein>
    <submittedName>
        <fullName evidence="2">Uncharacterized protein</fullName>
    </submittedName>
</protein>
<feature type="compositionally biased region" description="Low complexity" evidence="1">
    <location>
        <begin position="854"/>
        <end position="870"/>
    </location>
</feature>
<proteinExistence type="predicted"/>
<feature type="compositionally biased region" description="Low complexity" evidence="1">
    <location>
        <begin position="151"/>
        <end position="177"/>
    </location>
</feature>
<feature type="compositionally biased region" description="Polar residues" evidence="1">
    <location>
        <begin position="244"/>
        <end position="263"/>
    </location>
</feature>
<feature type="compositionally biased region" description="Polar residues" evidence="1">
    <location>
        <begin position="198"/>
        <end position="212"/>
    </location>
</feature>
<feature type="region of interest" description="Disordered" evidence="1">
    <location>
        <begin position="1"/>
        <end position="24"/>
    </location>
</feature>
<feature type="region of interest" description="Disordered" evidence="1">
    <location>
        <begin position="327"/>
        <end position="346"/>
    </location>
</feature>
<feature type="region of interest" description="Disordered" evidence="1">
    <location>
        <begin position="553"/>
        <end position="580"/>
    </location>
</feature>
<feature type="compositionally biased region" description="Polar residues" evidence="1">
    <location>
        <begin position="11"/>
        <end position="24"/>
    </location>
</feature>
<feature type="compositionally biased region" description="Polar residues" evidence="1">
    <location>
        <begin position="642"/>
        <end position="661"/>
    </location>
</feature>
<feature type="compositionally biased region" description="Polar residues" evidence="1">
    <location>
        <begin position="327"/>
        <end position="342"/>
    </location>
</feature>
<gene>
    <name evidence="2" type="ORF">HANVADRAFT_1930</name>
</gene>
<accession>A0A1B7TF83</accession>
<feature type="region of interest" description="Disordered" evidence="1">
    <location>
        <begin position="642"/>
        <end position="666"/>
    </location>
</feature>
<name>A0A1B7TF83_9ASCO</name>
<feature type="compositionally biased region" description="Polar residues" evidence="1">
    <location>
        <begin position="132"/>
        <end position="143"/>
    </location>
</feature>
<reference evidence="3" key="1">
    <citation type="journal article" date="2016" name="Proc. Natl. Acad. Sci. U.S.A.">
        <title>Comparative genomics of biotechnologically important yeasts.</title>
        <authorList>
            <person name="Riley R."/>
            <person name="Haridas S."/>
            <person name="Wolfe K.H."/>
            <person name="Lopes M.R."/>
            <person name="Hittinger C.T."/>
            <person name="Goeker M."/>
            <person name="Salamov A.A."/>
            <person name="Wisecaver J.H."/>
            <person name="Long T.M."/>
            <person name="Calvey C.H."/>
            <person name="Aerts A.L."/>
            <person name="Barry K.W."/>
            <person name="Choi C."/>
            <person name="Clum A."/>
            <person name="Coughlan A.Y."/>
            <person name="Deshpande S."/>
            <person name="Douglass A.P."/>
            <person name="Hanson S.J."/>
            <person name="Klenk H.-P."/>
            <person name="LaButti K.M."/>
            <person name="Lapidus A."/>
            <person name="Lindquist E.A."/>
            <person name="Lipzen A.M."/>
            <person name="Meier-Kolthoff J.P."/>
            <person name="Ohm R.A."/>
            <person name="Otillar R.P."/>
            <person name="Pangilinan J.L."/>
            <person name="Peng Y."/>
            <person name="Rokas A."/>
            <person name="Rosa C.A."/>
            <person name="Scheuner C."/>
            <person name="Sibirny A.A."/>
            <person name="Slot J.C."/>
            <person name="Stielow J.B."/>
            <person name="Sun H."/>
            <person name="Kurtzman C.P."/>
            <person name="Blackwell M."/>
            <person name="Grigoriev I.V."/>
            <person name="Jeffries T.W."/>
        </authorList>
    </citation>
    <scope>NUCLEOTIDE SEQUENCE [LARGE SCALE GENOMIC DNA]</scope>
    <source>
        <strain evidence="3">NRRL Y-1626</strain>
    </source>
</reference>
<evidence type="ECO:0000256" key="1">
    <source>
        <dbReference type="SAM" id="MobiDB-lite"/>
    </source>
</evidence>
<feature type="compositionally biased region" description="Acidic residues" evidence="1">
    <location>
        <begin position="265"/>
        <end position="278"/>
    </location>
</feature>
<dbReference type="OrthoDB" id="5430106at2759"/>
<evidence type="ECO:0000313" key="2">
    <source>
        <dbReference type="EMBL" id="OBA27397.1"/>
    </source>
</evidence>
<dbReference type="AlphaFoldDB" id="A0A1B7TF83"/>
<evidence type="ECO:0000313" key="3">
    <source>
        <dbReference type="Proteomes" id="UP000092321"/>
    </source>
</evidence>
<dbReference type="EMBL" id="LXPE01000009">
    <property type="protein sequence ID" value="OBA27397.1"/>
    <property type="molecule type" value="Genomic_DNA"/>
</dbReference>